<dbReference type="Proteomes" id="UP001239111">
    <property type="component" value="Chromosome 1"/>
</dbReference>
<name>A0ACC2PF68_9HYME</name>
<comment type="caution">
    <text evidence="1">The sequence shown here is derived from an EMBL/GenBank/DDBJ whole genome shotgun (WGS) entry which is preliminary data.</text>
</comment>
<accession>A0ACC2PF68</accession>
<proteinExistence type="predicted"/>
<gene>
    <name evidence="1" type="ORF">QAD02_017880</name>
</gene>
<protein>
    <submittedName>
        <fullName evidence="1">Uncharacterized protein</fullName>
    </submittedName>
</protein>
<dbReference type="EMBL" id="CM056741">
    <property type="protein sequence ID" value="KAJ8682088.1"/>
    <property type="molecule type" value="Genomic_DNA"/>
</dbReference>
<evidence type="ECO:0000313" key="1">
    <source>
        <dbReference type="EMBL" id="KAJ8682088.1"/>
    </source>
</evidence>
<sequence length="514" mass="57751">MQTRQTATHVQLFEKVLKAYDIAIDAETGIQTTFAEMEENSIRCALWMQKQGIGDGDVVTIITHNQLDAYIPCIASFIVGAIYNPWHHEVSMKTARYLMNMTRPKVIFACESALDVMKESSDMEKVPARIIVFGKAAGFESLNDIMKLQTKHEIKNFEPQPISNLDGIAMILFSSGTTGMPKGVAHSHKALLRVVTDFVIVPSRSSTSLWYSPLYWISGTICMLRSIITRCTRILHTDFDPEETCRIIEKYQVNWFFIIPTMCAHLSKSKVLSRYQCQSLEYLITGGSKQSREVLEDLRNSLTHTFILQAYGMTEIGGAITAPTRKSKNIESVGVVVPNTQIKIVDLVDGKTLGPDQEGEICAKSPTMMVCYYKNPTATRDTIDHEGWIHTGDKGYYTSNGELFIIDRLKEVMIFRGHRISPSEIEDLLMTHPAIMEVAVVPVPHDVDVEHPMAFVKKCVGGEVTEEELVKLSSQLGEYKKLRAGVEFIDSVPHTATGKIDRKTLREMAKAYIR</sequence>
<evidence type="ECO:0000313" key="2">
    <source>
        <dbReference type="Proteomes" id="UP001239111"/>
    </source>
</evidence>
<keyword evidence="2" id="KW-1185">Reference proteome</keyword>
<reference evidence="1" key="1">
    <citation type="submission" date="2023-04" db="EMBL/GenBank/DDBJ databases">
        <title>A chromosome-level genome assembly of the parasitoid wasp Eretmocerus hayati.</title>
        <authorList>
            <person name="Zhong Y."/>
            <person name="Liu S."/>
            <person name="Liu Y."/>
        </authorList>
    </citation>
    <scope>NUCLEOTIDE SEQUENCE</scope>
    <source>
        <strain evidence="1">ZJU_SS_LIU_2023</strain>
    </source>
</reference>
<organism evidence="1 2">
    <name type="scientific">Eretmocerus hayati</name>
    <dbReference type="NCBI Taxonomy" id="131215"/>
    <lineage>
        <taxon>Eukaryota</taxon>
        <taxon>Metazoa</taxon>
        <taxon>Ecdysozoa</taxon>
        <taxon>Arthropoda</taxon>
        <taxon>Hexapoda</taxon>
        <taxon>Insecta</taxon>
        <taxon>Pterygota</taxon>
        <taxon>Neoptera</taxon>
        <taxon>Endopterygota</taxon>
        <taxon>Hymenoptera</taxon>
        <taxon>Apocrita</taxon>
        <taxon>Proctotrupomorpha</taxon>
        <taxon>Chalcidoidea</taxon>
        <taxon>Aphelinidae</taxon>
        <taxon>Aphelininae</taxon>
        <taxon>Eretmocerus</taxon>
    </lineage>
</organism>